<evidence type="ECO:0000256" key="1">
    <source>
        <dbReference type="SAM" id="MobiDB-lite"/>
    </source>
</evidence>
<dbReference type="Proteomes" id="UP000266723">
    <property type="component" value="Unassembled WGS sequence"/>
</dbReference>
<feature type="region of interest" description="Disordered" evidence="1">
    <location>
        <begin position="432"/>
        <end position="464"/>
    </location>
</feature>
<name>A0ABQ7DRR6_BRACR</name>
<reference evidence="2 3" key="1">
    <citation type="journal article" date="2020" name="BMC Genomics">
        <title>Intraspecific diversification of the crop wild relative Brassica cretica Lam. using demographic model selection.</title>
        <authorList>
            <person name="Kioukis A."/>
            <person name="Michalopoulou V.A."/>
            <person name="Briers L."/>
            <person name="Pirintsos S."/>
            <person name="Studholme D.J."/>
            <person name="Pavlidis P."/>
            <person name="Sarris P.F."/>
        </authorList>
    </citation>
    <scope>NUCLEOTIDE SEQUENCE [LARGE SCALE GENOMIC DNA]</scope>
    <source>
        <strain evidence="3">cv. PFS-1207/04</strain>
    </source>
</reference>
<gene>
    <name evidence="2" type="ORF">DY000_02030705</name>
</gene>
<feature type="compositionally biased region" description="Low complexity" evidence="1">
    <location>
        <begin position="32"/>
        <end position="41"/>
    </location>
</feature>
<evidence type="ECO:0000313" key="3">
    <source>
        <dbReference type="Proteomes" id="UP000266723"/>
    </source>
</evidence>
<feature type="region of interest" description="Disordered" evidence="1">
    <location>
        <begin position="279"/>
        <end position="305"/>
    </location>
</feature>
<feature type="compositionally biased region" description="Polar residues" evidence="1">
    <location>
        <begin position="296"/>
        <end position="305"/>
    </location>
</feature>
<evidence type="ECO:0000313" key="2">
    <source>
        <dbReference type="EMBL" id="KAF3579840.1"/>
    </source>
</evidence>
<accession>A0ABQ7DRR6</accession>
<feature type="region of interest" description="Disordered" evidence="1">
    <location>
        <begin position="20"/>
        <end position="41"/>
    </location>
</feature>
<proteinExistence type="predicted"/>
<sequence length="464" mass="50508">MKSKSDLALDFSSIGGRVRSKKLRAGVGPSESTDSSSSSLDLTAEVKNPSCVVAEAVSPAVEVDRFLPVGPLSTIGVEEGLGFQSRRGPRVRGIFRIGLKRSSSLAGGEGVGSLGDIPGSAESSFLEDIGSYAKSRYHLHPRGRELPVQEIQKKERKRHPVFDGRWTEKFAFMHLLGFFSVWRTADVPCVDSSLVRRTTERVLKLSIKRRQVPFLMSREALEHCSIWGDMSGSRGEEALADYKRAFEVMSAKKAAPKRAAPSESDDEVQFMKSNKRQATAALASSSMKKSRASGSTPKVSPLSSSDPPLYWPISKLRCSISPRWFSQRGTLLPPSNSSRAIFSSSDFSAARREGQRSGLGREIKALKLTVRNQDEAGTLAASENVSLREQLERREEEICNLKCAAEAFDVEKTMAVNGAIVMVKTSEAELQGLPAPSFEGEPMVPGKTEAEKTPEPAADDLPAD</sequence>
<protein>
    <submittedName>
        <fullName evidence="2">Uncharacterized protein</fullName>
    </submittedName>
</protein>
<organism evidence="2 3">
    <name type="scientific">Brassica cretica</name>
    <name type="common">Mustard</name>
    <dbReference type="NCBI Taxonomy" id="69181"/>
    <lineage>
        <taxon>Eukaryota</taxon>
        <taxon>Viridiplantae</taxon>
        <taxon>Streptophyta</taxon>
        <taxon>Embryophyta</taxon>
        <taxon>Tracheophyta</taxon>
        <taxon>Spermatophyta</taxon>
        <taxon>Magnoliopsida</taxon>
        <taxon>eudicotyledons</taxon>
        <taxon>Gunneridae</taxon>
        <taxon>Pentapetalae</taxon>
        <taxon>rosids</taxon>
        <taxon>malvids</taxon>
        <taxon>Brassicales</taxon>
        <taxon>Brassicaceae</taxon>
        <taxon>Brassiceae</taxon>
        <taxon>Brassica</taxon>
    </lineage>
</organism>
<feature type="compositionally biased region" description="Low complexity" evidence="1">
    <location>
        <begin position="279"/>
        <end position="295"/>
    </location>
</feature>
<comment type="caution">
    <text evidence="2">The sequence shown here is derived from an EMBL/GenBank/DDBJ whole genome shotgun (WGS) entry which is preliminary data.</text>
</comment>
<dbReference type="EMBL" id="QGKV02000649">
    <property type="protein sequence ID" value="KAF3579840.1"/>
    <property type="molecule type" value="Genomic_DNA"/>
</dbReference>
<keyword evidence="3" id="KW-1185">Reference proteome</keyword>